<reference evidence="1" key="2">
    <citation type="submission" date="2023-05" db="EMBL/GenBank/DDBJ databases">
        <authorList>
            <person name="Schelkunov M.I."/>
        </authorList>
    </citation>
    <scope>NUCLEOTIDE SEQUENCE</scope>
    <source>
        <strain evidence="1">Hsosn_3</strain>
        <tissue evidence="1">Leaf</tissue>
    </source>
</reference>
<evidence type="ECO:0000313" key="2">
    <source>
        <dbReference type="Proteomes" id="UP001237642"/>
    </source>
</evidence>
<name>A0AAD8HGL1_9APIA</name>
<dbReference type="GO" id="GO:0003723">
    <property type="term" value="F:RNA binding"/>
    <property type="evidence" value="ECO:0007669"/>
    <property type="project" value="InterPro"/>
</dbReference>
<evidence type="ECO:0008006" key="3">
    <source>
        <dbReference type="Google" id="ProtNLM"/>
    </source>
</evidence>
<dbReference type="PANTHER" id="PTHR47926">
    <property type="entry name" value="PENTATRICOPEPTIDE REPEAT-CONTAINING PROTEIN"/>
    <property type="match status" value="1"/>
</dbReference>
<keyword evidence="2" id="KW-1185">Reference proteome</keyword>
<proteinExistence type="predicted"/>
<accession>A0AAD8HGL1</accession>
<dbReference type="Proteomes" id="UP001237642">
    <property type="component" value="Unassembled WGS sequence"/>
</dbReference>
<dbReference type="EMBL" id="JAUIZM010000009">
    <property type="protein sequence ID" value="KAK1366819.1"/>
    <property type="molecule type" value="Genomic_DNA"/>
</dbReference>
<dbReference type="AlphaFoldDB" id="A0AAD8HGL1"/>
<protein>
    <recommendedName>
        <fullName evidence="3">Pentatricopeptide repeat-containing protein</fullName>
    </recommendedName>
</protein>
<reference evidence="1" key="1">
    <citation type="submission" date="2023-02" db="EMBL/GenBank/DDBJ databases">
        <title>Genome of toxic invasive species Heracleum sosnowskyi carries increased number of genes despite the absence of recent whole-genome duplications.</title>
        <authorList>
            <person name="Schelkunov M."/>
            <person name="Shtratnikova V."/>
            <person name="Makarenko M."/>
            <person name="Klepikova A."/>
            <person name="Omelchenko D."/>
            <person name="Novikova G."/>
            <person name="Obukhova E."/>
            <person name="Bogdanov V."/>
            <person name="Penin A."/>
            <person name="Logacheva M."/>
        </authorList>
    </citation>
    <scope>NUCLEOTIDE SEQUENCE</scope>
    <source>
        <strain evidence="1">Hsosn_3</strain>
        <tissue evidence="1">Leaf</tissue>
    </source>
</reference>
<dbReference type="PANTHER" id="PTHR47926:SF350">
    <property type="entry name" value="(WILD MALAYSIAN BANANA) HYPOTHETICAL PROTEIN"/>
    <property type="match status" value="1"/>
</dbReference>
<dbReference type="InterPro" id="IPR046960">
    <property type="entry name" value="PPR_At4g14850-like_plant"/>
</dbReference>
<gene>
    <name evidence="1" type="ORF">POM88_042380</name>
</gene>
<organism evidence="1 2">
    <name type="scientific">Heracleum sosnowskyi</name>
    <dbReference type="NCBI Taxonomy" id="360622"/>
    <lineage>
        <taxon>Eukaryota</taxon>
        <taxon>Viridiplantae</taxon>
        <taxon>Streptophyta</taxon>
        <taxon>Embryophyta</taxon>
        <taxon>Tracheophyta</taxon>
        <taxon>Spermatophyta</taxon>
        <taxon>Magnoliopsida</taxon>
        <taxon>eudicotyledons</taxon>
        <taxon>Gunneridae</taxon>
        <taxon>Pentapetalae</taxon>
        <taxon>asterids</taxon>
        <taxon>campanulids</taxon>
        <taxon>Apiales</taxon>
        <taxon>Apiaceae</taxon>
        <taxon>Apioideae</taxon>
        <taxon>apioid superclade</taxon>
        <taxon>Tordylieae</taxon>
        <taxon>Tordyliinae</taxon>
        <taxon>Heracleum</taxon>
    </lineage>
</organism>
<comment type="caution">
    <text evidence="1">The sequence shown here is derived from an EMBL/GenBank/DDBJ whole genome shotgun (WGS) entry which is preliminary data.</text>
</comment>
<sequence length="115" mass="13092">MPMEPDGVIWGSFLNGCLIHANSELRLRAGKHLIELEPQHSGKYVLLAYAYMYATLGNWESVTRLRKMMKVKQVVTKPGWSSIEIDGISNRFTVDDKSHFHAKDIFQSHSSQNNS</sequence>
<evidence type="ECO:0000313" key="1">
    <source>
        <dbReference type="EMBL" id="KAK1366819.1"/>
    </source>
</evidence>
<dbReference type="Pfam" id="PF20431">
    <property type="entry name" value="E_motif"/>
    <property type="match status" value="1"/>
</dbReference>
<dbReference type="GO" id="GO:0009451">
    <property type="term" value="P:RNA modification"/>
    <property type="evidence" value="ECO:0007669"/>
    <property type="project" value="InterPro"/>
</dbReference>
<dbReference type="InterPro" id="IPR046848">
    <property type="entry name" value="E_motif"/>
</dbReference>